<protein>
    <recommendedName>
        <fullName evidence="3">DUF4393 domain-containing protein</fullName>
    </recommendedName>
</protein>
<accession>A0ABV6E6X4</accession>
<evidence type="ECO:0008006" key="3">
    <source>
        <dbReference type="Google" id="ProtNLM"/>
    </source>
</evidence>
<gene>
    <name evidence="1" type="ORF">ACFFJG_19840</name>
</gene>
<dbReference type="Proteomes" id="UP001589698">
    <property type="component" value="Unassembled WGS sequence"/>
</dbReference>
<dbReference type="RefSeq" id="WP_378520529.1">
    <property type="nucleotide sequence ID" value="NZ_CBCSDI010000012.1"/>
</dbReference>
<sequence length="219" mass="23257">MAKDRDEFTPELVAGLVGMVPLVGSLAQPLARHVTTKMMEERERNASVVLQLACQRSGYSREDLNELLEREPALVTLVNRVLYQAAMNGQTTVLQVLAGFLGDALSDTSKIDDVHALLAPIATLSDHHIRVLVELNASSEEPDDLATWNFSALLAAVPIRSEIVLAAIQGLYAGGFAQSRGLDGGDASGLLGGELISITPLGQTLLEVLSAIRSDEGTG</sequence>
<proteinExistence type="predicted"/>
<dbReference type="EMBL" id="JBHLXH010000003">
    <property type="protein sequence ID" value="MFC0224751.1"/>
    <property type="molecule type" value="Genomic_DNA"/>
</dbReference>
<comment type="caution">
    <text evidence="1">The sequence shown here is derived from an EMBL/GenBank/DDBJ whole genome shotgun (WGS) entry which is preliminary data.</text>
</comment>
<keyword evidence="2" id="KW-1185">Reference proteome</keyword>
<evidence type="ECO:0000313" key="1">
    <source>
        <dbReference type="EMBL" id="MFC0224751.1"/>
    </source>
</evidence>
<name>A0ABV6E6X4_9ACTN</name>
<evidence type="ECO:0000313" key="2">
    <source>
        <dbReference type="Proteomes" id="UP001589698"/>
    </source>
</evidence>
<organism evidence="1 2">
    <name type="scientific">Nocardioides zeicaulis</name>
    <dbReference type="NCBI Taxonomy" id="1776857"/>
    <lineage>
        <taxon>Bacteria</taxon>
        <taxon>Bacillati</taxon>
        <taxon>Actinomycetota</taxon>
        <taxon>Actinomycetes</taxon>
        <taxon>Propionibacteriales</taxon>
        <taxon>Nocardioidaceae</taxon>
        <taxon>Nocardioides</taxon>
    </lineage>
</organism>
<reference evidence="1 2" key="1">
    <citation type="submission" date="2024-09" db="EMBL/GenBank/DDBJ databases">
        <authorList>
            <person name="Sun Q."/>
            <person name="Mori K."/>
        </authorList>
    </citation>
    <scope>NUCLEOTIDE SEQUENCE [LARGE SCALE GENOMIC DNA]</scope>
    <source>
        <strain evidence="1 2">CCM 8654</strain>
    </source>
</reference>